<reference evidence="1" key="1">
    <citation type="submission" date="2020-02" db="EMBL/GenBank/DDBJ databases">
        <authorList>
            <person name="Palmer J.M."/>
        </authorList>
    </citation>
    <scope>NUCLEOTIDE SEQUENCE</scope>
    <source>
        <strain evidence="1">EPUS1.4</strain>
        <tissue evidence="1">Thallus</tissue>
    </source>
</reference>
<accession>A0A8H7ATD1</accession>
<proteinExistence type="predicted"/>
<sequence length="172" mass="18563">MPLIDLAATDPAVPNFLLGPPGKYGIATTQGPRLKTILGNQKIWQPSSAGQSGEEKSLSLNILTSCNAPVAEVTLKQEVSDSLRKIRPPYVRLRCLYGYRIHHTANGDDCIWYDVNTMDIASFVAHANAGMTPGEAQHLIYNYVMGQTTAESRLEAVMDSLAVATAGSEMLA</sequence>
<gene>
    <name evidence="1" type="ORF">GJ744_000373</name>
</gene>
<comment type="caution">
    <text evidence="1">The sequence shown here is derived from an EMBL/GenBank/DDBJ whole genome shotgun (WGS) entry which is preliminary data.</text>
</comment>
<organism evidence="1 2">
    <name type="scientific">Endocarpon pusillum</name>
    <dbReference type="NCBI Taxonomy" id="364733"/>
    <lineage>
        <taxon>Eukaryota</taxon>
        <taxon>Fungi</taxon>
        <taxon>Dikarya</taxon>
        <taxon>Ascomycota</taxon>
        <taxon>Pezizomycotina</taxon>
        <taxon>Eurotiomycetes</taxon>
        <taxon>Chaetothyriomycetidae</taxon>
        <taxon>Verrucariales</taxon>
        <taxon>Verrucariaceae</taxon>
        <taxon>Endocarpon</taxon>
    </lineage>
</organism>
<evidence type="ECO:0000313" key="1">
    <source>
        <dbReference type="EMBL" id="KAF7512806.1"/>
    </source>
</evidence>
<name>A0A8H7ATD1_9EURO</name>
<protein>
    <submittedName>
        <fullName evidence="1">Uncharacterized protein</fullName>
    </submittedName>
</protein>
<keyword evidence="2" id="KW-1185">Reference proteome</keyword>
<dbReference type="OrthoDB" id="10658340at2759"/>
<dbReference type="EMBL" id="JAACFV010000010">
    <property type="protein sequence ID" value="KAF7512806.1"/>
    <property type="molecule type" value="Genomic_DNA"/>
</dbReference>
<dbReference type="Proteomes" id="UP000606974">
    <property type="component" value="Unassembled WGS sequence"/>
</dbReference>
<evidence type="ECO:0000313" key="2">
    <source>
        <dbReference type="Proteomes" id="UP000606974"/>
    </source>
</evidence>
<dbReference type="AlphaFoldDB" id="A0A8H7ATD1"/>